<dbReference type="PANTHER" id="PTHR31635:SF196">
    <property type="entry name" value="REVERSE TRANSCRIPTASE DOMAIN-CONTAINING PROTEIN-RELATED"/>
    <property type="match status" value="1"/>
</dbReference>
<evidence type="ECO:0000313" key="3">
    <source>
        <dbReference type="Proteomes" id="UP001280121"/>
    </source>
</evidence>
<feature type="domain" description="Reverse transcriptase" evidence="1">
    <location>
        <begin position="420"/>
        <end position="515"/>
    </location>
</feature>
<dbReference type="Proteomes" id="UP001280121">
    <property type="component" value="Unassembled WGS sequence"/>
</dbReference>
<evidence type="ECO:0000313" key="2">
    <source>
        <dbReference type="EMBL" id="KAK2652034.1"/>
    </source>
</evidence>
<gene>
    <name evidence="2" type="ORF">Ddye_011890</name>
</gene>
<accession>A0AAD9X3F6</accession>
<dbReference type="AlphaFoldDB" id="A0AAD9X3F6"/>
<dbReference type="EMBL" id="JANJYI010000004">
    <property type="protein sequence ID" value="KAK2652034.1"/>
    <property type="molecule type" value="Genomic_DNA"/>
</dbReference>
<organism evidence="2 3">
    <name type="scientific">Dipteronia dyeriana</name>
    <dbReference type="NCBI Taxonomy" id="168575"/>
    <lineage>
        <taxon>Eukaryota</taxon>
        <taxon>Viridiplantae</taxon>
        <taxon>Streptophyta</taxon>
        <taxon>Embryophyta</taxon>
        <taxon>Tracheophyta</taxon>
        <taxon>Spermatophyta</taxon>
        <taxon>Magnoliopsida</taxon>
        <taxon>eudicotyledons</taxon>
        <taxon>Gunneridae</taxon>
        <taxon>Pentapetalae</taxon>
        <taxon>rosids</taxon>
        <taxon>malvids</taxon>
        <taxon>Sapindales</taxon>
        <taxon>Sapindaceae</taxon>
        <taxon>Hippocastanoideae</taxon>
        <taxon>Acereae</taxon>
        <taxon>Dipteronia</taxon>
    </lineage>
</organism>
<dbReference type="InterPro" id="IPR000477">
    <property type="entry name" value="RT_dom"/>
</dbReference>
<dbReference type="PANTHER" id="PTHR31635">
    <property type="entry name" value="REVERSE TRANSCRIPTASE DOMAIN-CONTAINING PROTEIN-RELATED"/>
    <property type="match status" value="1"/>
</dbReference>
<keyword evidence="3" id="KW-1185">Reference proteome</keyword>
<sequence length="519" mass="58866">MVRWSESSIPQSRLVWVNCWGIPLRCWMQAFFDELGWLVGELILIENETLLRNRLDKGRIMILVPQSTDVSCKVKVYGDRGSFVVKVEEDRNPVDVKWLESVLGLRKSQDLGYRVAVLEVEGLHICAPRRVNEFLVSNQAQVVEENGTQMKTGKQKWVSKKIKKPMTLLFQNDKLSLEKRIGWYKRAGSSIEESSSSSKEVVDSRSFLDSKRMVGECSRTIKRCQMSELGKEVTGSGLERMDKALANGQRISGVNRPKKKVSFKQPLVEICGDKAQCEKELETIGGKVQGGDKERLALCVDLGNVVVHSIAKQKTNKEPLEEVLEAMSRRDEEDIVRFDDLYETKLCSFDCGVISAKVGDIQMHGMPLTWSNNREQEKGLTNEALAGWKECIKDGSEGVSLASKIKKSKRRIKSTHPEAVTDFRPISFVGSMYKILAKLLANRLKKVINVVICENQMVIVQSRQIMDSFMVTKEIIHSWRNDKEGGCLVKLDFEKAHDSMDHSFLDVVLEAMGFGIRWR</sequence>
<protein>
    <recommendedName>
        <fullName evidence="1">Reverse transcriptase domain-containing protein</fullName>
    </recommendedName>
</protein>
<proteinExistence type="predicted"/>
<evidence type="ECO:0000259" key="1">
    <source>
        <dbReference type="Pfam" id="PF00078"/>
    </source>
</evidence>
<reference evidence="2" key="1">
    <citation type="journal article" date="2023" name="Plant J.">
        <title>Genome sequences and population genomics provide insights into the demographic history, inbreeding, and mutation load of two 'living fossil' tree species of Dipteronia.</title>
        <authorList>
            <person name="Feng Y."/>
            <person name="Comes H.P."/>
            <person name="Chen J."/>
            <person name="Zhu S."/>
            <person name="Lu R."/>
            <person name="Zhang X."/>
            <person name="Li P."/>
            <person name="Qiu J."/>
            <person name="Olsen K.M."/>
            <person name="Qiu Y."/>
        </authorList>
    </citation>
    <scope>NUCLEOTIDE SEQUENCE</scope>
    <source>
        <strain evidence="2">KIB01</strain>
    </source>
</reference>
<dbReference type="Pfam" id="PF00078">
    <property type="entry name" value="RVT_1"/>
    <property type="match status" value="1"/>
</dbReference>
<name>A0AAD9X3F6_9ROSI</name>
<comment type="caution">
    <text evidence="2">The sequence shown here is derived from an EMBL/GenBank/DDBJ whole genome shotgun (WGS) entry which is preliminary data.</text>
</comment>